<evidence type="ECO:0000256" key="2">
    <source>
        <dbReference type="ARBA" id="ARBA00005272"/>
    </source>
</evidence>
<keyword evidence="5" id="KW-0560">Oxidoreductase</keyword>
<reference evidence="7 8" key="1">
    <citation type="journal article" date="2022" name="Res Sq">
        <title>Evolution of multicellular longitudinally dividing oral cavity symbionts (Neisseriaceae).</title>
        <authorList>
            <person name="Nyongesa S."/>
            <person name="Weber P."/>
            <person name="Bernet E."/>
            <person name="Pullido F."/>
            <person name="Nieckarz M."/>
            <person name="Delaby M."/>
            <person name="Nieves C."/>
            <person name="Viehboeck T."/>
            <person name="Krause N."/>
            <person name="Rivera-Millot A."/>
            <person name="Nakamura A."/>
            <person name="Vischer N."/>
            <person name="VanNieuwenhze M."/>
            <person name="Brun Y."/>
            <person name="Cava F."/>
            <person name="Bulgheresi S."/>
            <person name="Veyrier F."/>
        </authorList>
    </citation>
    <scope>NUCLEOTIDE SEQUENCE [LARGE SCALE GENOMIC DNA]</scope>
    <source>
        <strain evidence="7 8">SN4</strain>
    </source>
</reference>
<dbReference type="InterPro" id="IPR036188">
    <property type="entry name" value="FAD/NAD-bd_sf"/>
</dbReference>
<dbReference type="Pfam" id="PF07992">
    <property type="entry name" value="Pyr_redox_2"/>
    <property type="match status" value="1"/>
</dbReference>
<keyword evidence="3" id="KW-0285">Flavoprotein</keyword>
<dbReference type="InterPro" id="IPR051169">
    <property type="entry name" value="NADH-Q_oxidoreductase"/>
</dbReference>
<dbReference type="InterPro" id="IPR023753">
    <property type="entry name" value="FAD/NAD-binding_dom"/>
</dbReference>
<dbReference type="PANTHER" id="PTHR42913">
    <property type="entry name" value="APOPTOSIS-INDUCING FACTOR 1"/>
    <property type="match status" value="1"/>
</dbReference>
<evidence type="ECO:0000256" key="5">
    <source>
        <dbReference type="ARBA" id="ARBA00023002"/>
    </source>
</evidence>
<sequence>MFYQYVIVGGGAGGVELAARLGRQFGREHGRNKVLLIDRSVFHIWKPTLHEVAVGTLNPQQEGLSYSILARRNNFSFTVGSLAGLDAAQKQLTLAAVYAEDKEHELIIPERTISFERCILAIGSGSNFFNTQGAAEHAYVLENAQDAQRFQHHLLDLFAKAAYSPQKNLNVVIIGGGATGVELAAELTEAYHEILQTFGTAQRFDIHISLIESAPRILAGLPETVSSQATVALQQKGIQVLTGRRAEEIGRDFVQTDQGRLQADVVVWAAGIKAADSNQNYGLPVNRINQFEVDAQLQTPADGVYAMGDCAACKWENDKLLPARAQVAHQQATYLTRLLKAHDAHQSFSDVFVYKDSGSLVSLGDNKGVGNLMGSLSGKSFFIEGLVAKWMYMSLHLMHHRAILGTPKTVLLAFARLAQRRVSGRLKLH</sequence>
<dbReference type="Proteomes" id="UP000832011">
    <property type="component" value="Chromosome"/>
</dbReference>
<evidence type="ECO:0000313" key="7">
    <source>
        <dbReference type="EMBL" id="UOO90114.1"/>
    </source>
</evidence>
<comment type="cofactor">
    <cofactor evidence="1">
        <name>FAD</name>
        <dbReference type="ChEBI" id="CHEBI:57692"/>
    </cofactor>
</comment>
<dbReference type="PRINTS" id="PR00411">
    <property type="entry name" value="PNDRDTASEI"/>
</dbReference>
<dbReference type="PANTHER" id="PTHR42913:SF3">
    <property type="entry name" value="64 KDA MITOCHONDRIAL NADH DEHYDROGENASE (EUROFUNG)"/>
    <property type="match status" value="1"/>
</dbReference>
<evidence type="ECO:0000256" key="4">
    <source>
        <dbReference type="ARBA" id="ARBA00022827"/>
    </source>
</evidence>
<keyword evidence="8" id="KW-1185">Reference proteome</keyword>
<proteinExistence type="inferred from homology"/>
<protein>
    <submittedName>
        <fullName evidence="7">NAD(P)/FAD-dependent oxidoreductase</fullName>
    </submittedName>
</protein>
<organism evidence="7 8">
    <name type="scientific">Vitreoscilla massiliensis</name>
    <dbReference type="NCBI Taxonomy" id="1689272"/>
    <lineage>
        <taxon>Bacteria</taxon>
        <taxon>Pseudomonadati</taxon>
        <taxon>Pseudomonadota</taxon>
        <taxon>Betaproteobacteria</taxon>
        <taxon>Neisseriales</taxon>
        <taxon>Neisseriaceae</taxon>
        <taxon>Vitreoscilla</taxon>
    </lineage>
</organism>
<evidence type="ECO:0000313" key="8">
    <source>
        <dbReference type="Proteomes" id="UP000832011"/>
    </source>
</evidence>
<dbReference type="RefSeq" id="WP_058355992.1">
    <property type="nucleotide sequence ID" value="NZ_CABKVG010000008.1"/>
</dbReference>
<evidence type="ECO:0000256" key="1">
    <source>
        <dbReference type="ARBA" id="ARBA00001974"/>
    </source>
</evidence>
<feature type="domain" description="FAD/NAD(P)-binding" evidence="6">
    <location>
        <begin position="3"/>
        <end position="332"/>
    </location>
</feature>
<evidence type="ECO:0000256" key="3">
    <source>
        <dbReference type="ARBA" id="ARBA00022630"/>
    </source>
</evidence>
<dbReference type="Gene3D" id="3.50.50.100">
    <property type="match status" value="1"/>
</dbReference>
<evidence type="ECO:0000259" key="6">
    <source>
        <dbReference type="Pfam" id="PF07992"/>
    </source>
</evidence>
<dbReference type="PRINTS" id="PR00368">
    <property type="entry name" value="FADPNR"/>
</dbReference>
<gene>
    <name evidence="7" type="ORF">LVJ82_03765</name>
</gene>
<comment type="similarity">
    <text evidence="2">Belongs to the NADH dehydrogenase family.</text>
</comment>
<dbReference type="SUPFAM" id="SSF51905">
    <property type="entry name" value="FAD/NAD(P)-binding domain"/>
    <property type="match status" value="1"/>
</dbReference>
<accession>A0ABY4E2W5</accession>
<dbReference type="EMBL" id="CP091511">
    <property type="protein sequence ID" value="UOO90114.1"/>
    <property type="molecule type" value="Genomic_DNA"/>
</dbReference>
<keyword evidence="4" id="KW-0274">FAD</keyword>
<name>A0ABY4E2W5_9NEIS</name>